<dbReference type="AlphaFoldDB" id="A0A0F9MBC9"/>
<protein>
    <submittedName>
        <fullName evidence="2">Uncharacterized protein</fullName>
    </submittedName>
</protein>
<name>A0A0F9MBC9_9ZZZZ</name>
<evidence type="ECO:0000313" key="2">
    <source>
        <dbReference type="EMBL" id="KKM73970.1"/>
    </source>
</evidence>
<feature type="region of interest" description="Disordered" evidence="1">
    <location>
        <begin position="1"/>
        <end position="22"/>
    </location>
</feature>
<organism evidence="2">
    <name type="scientific">marine sediment metagenome</name>
    <dbReference type="NCBI Taxonomy" id="412755"/>
    <lineage>
        <taxon>unclassified sequences</taxon>
        <taxon>metagenomes</taxon>
        <taxon>ecological metagenomes</taxon>
    </lineage>
</organism>
<evidence type="ECO:0000256" key="1">
    <source>
        <dbReference type="SAM" id="MobiDB-lite"/>
    </source>
</evidence>
<sequence>MRGHRFLPAQEQDEGHTDMDDEFPEIRTYANDVGGFEVHIILAEFMTEREAEEYAQEFGRRSAVLTLEQSPTTH</sequence>
<dbReference type="EMBL" id="LAZR01009216">
    <property type="protein sequence ID" value="KKM73970.1"/>
    <property type="molecule type" value="Genomic_DNA"/>
</dbReference>
<reference evidence="2" key="1">
    <citation type="journal article" date="2015" name="Nature">
        <title>Complex archaea that bridge the gap between prokaryotes and eukaryotes.</title>
        <authorList>
            <person name="Spang A."/>
            <person name="Saw J.H."/>
            <person name="Jorgensen S.L."/>
            <person name="Zaremba-Niedzwiedzka K."/>
            <person name="Martijn J."/>
            <person name="Lind A.E."/>
            <person name="van Eijk R."/>
            <person name="Schleper C."/>
            <person name="Guy L."/>
            <person name="Ettema T.J."/>
        </authorList>
    </citation>
    <scope>NUCLEOTIDE SEQUENCE</scope>
</reference>
<accession>A0A0F9MBC9</accession>
<comment type="caution">
    <text evidence="2">The sequence shown here is derived from an EMBL/GenBank/DDBJ whole genome shotgun (WGS) entry which is preliminary data.</text>
</comment>
<proteinExistence type="predicted"/>
<gene>
    <name evidence="2" type="ORF">LCGC14_1405120</name>
</gene>